<evidence type="ECO:0000313" key="8">
    <source>
        <dbReference type="Proteomes" id="UP000035214"/>
    </source>
</evidence>
<keyword evidence="4 6" id="KW-0143">Chaperone</keyword>
<dbReference type="InterPro" id="IPR016154">
    <property type="entry name" value="Heat_shock_Hsp33_C"/>
</dbReference>
<dbReference type="GO" id="GO:0005737">
    <property type="term" value="C:cytoplasm"/>
    <property type="evidence" value="ECO:0007669"/>
    <property type="project" value="UniProtKB-SubCell"/>
</dbReference>
<dbReference type="HAMAP" id="MF_00117">
    <property type="entry name" value="HslO"/>
    <property type="match status" value="1"/>
</dbReference>
<dbReference type="CDD" id="cd00498">
    <property type="entry name" value="Hsp33"/>
    <property type="match status" value="1"/>
</dbReference>
<dbReference type="Gene3D" id="3.55.30.10">
    <property type="entry name" value="Hsp33 domain"/>
    <property type="match status" value="1"/>
</dbReference>
<dbReference type="PIRSF" id="PIRSF005261">
    <property type="entry name" value="Heat_shock_Hsp33"/>
    <property type="match status" value="1"/>
</dbReference>
<dbReference type="Proteomes" id="UP000035214">
    <property type="component" value="Unassembled WGS sequence"/>
</dbReference>
<dbReference type="InterPro" id="IPR016153">
    <property type="entry name" value="Heat_shock_Hsp33_N"/>
</dbReference>
<evidence type="ECO:0000256" key="5">
    <source>
        <dbReference type="ARBA" id="ARBA00023284"/>
    </source>
</evidence>
<proteinExistence type="inferred from homology"/>
<sequence length="293" mass="32233">MSMKDYLVKALAFDGEVRAYSVRTTNTVSEAQRRHDTWRTASAALGRSLTAGTMMGAMLKGDQKLTIKVEGNGPIGPILVDAHANGDVRGYVTNPHVDFEGTEQGKLRVYQAVGTEGFVTVIKDIGMREPFIGQSPIVSGELGEDFTYYFAVSEQTPSSVGVGVLVNGDDSVLAAGGFILQIMPGAQEETISFIEDRLQKIPPVSTLIEQGLSPEELLYAVLGEDKVKVLEVMDVQFNCTCSRERIESVLISLGKTELEQIREEEEETEVHCHFCNERYKFSKEDITNLIESL</sequence>
<feature type="disulfide bond" description="Redox-active" evidence="6">
    <location>
        <begin position="239"/>
        <end position="241"/>
    </location>
</feature>
<organism evidence="7 8">
    <name type="scientific">Bacillus cereus</name>
    <dbReference type="NCBI Taxonomy" id="1396"/>
    <lineage>
        <taxon>Bacteria</taxon>
        <taxon>Bacillati</taxon>
        <taxon>Bacillota</taxon>
        <taxon>Bacilli</taxon>
        <taxon>Bacillales</taxon>
        <taxon>Bacillaceae</taxon>
        <taxon>Bacillus</taxon>
        <taxon>Bacillus cereus group</taxon>
    </lineage>
</organism>
<reference evidence="7 8" key="1">
    <citation type="submission" date="2015-04" db="EMBL/GenBank/DDBJ databases">
        <title>Draft Genome Sequences of Eight Spore-Forming Food Isolates of Bacillus cereus Genome sequencing.</title>
        <authorList>
            <person name="Krawcyk A.O."/>
            <person name="de Jong A."/>
            <person name="Eijlander R.T."/>
            <person name="Berendsen E.M."/>
            <person name="Holsappel S."/>
            <person name="Wells-Bennik M."/>
            <person name="Kuipers O.P."/>
        </authorList>
    </citation>
    <scope>NUCLEOTIDE SEQUENCE [LARGE SCALE GENOMIC DNA]</scope>
    <source>
        <strain evidence="7 8">B4077</strain>
    </source>
</reference>
<dbReference type="EMBL" id="LCYI01000018">
    <property type="protein sequence ID" value="KLA30989.1"/>
    <property type="molecule type" value="Genomic_DNA"/>
</dbReference>
<dbReference type="GO" id="GO:0051082">
    <property type="term" value="F:unfolded protein binding"/>
    <property type="evidence" value="ECO:0007669"/>
    <property type="project" value="UniProtKB-UniRule"/>
</dbReference>
<keyword evidence="3 6" id="KW-1015">Disulfide bond</keyword>
<keyword evidence="5 6" id="KW-0676">Redox-active center</keyword>
<comment type="similarity">
    <text evidence="6">Belongs to the HSP33 family.</text>
</comment>
<dbReference type="InterPro" id="IPR000397">
    <property type="entry name" value="Heat_shock_Hsp33"/>
</dbReference>
<comment type="caution">
    <text evidence="7">The sequence shown here is derived from an EMBL/GenBank/DDBJ whole genome shotgun (WGS) entry which is preliminary data.</text>
</comment>
<comment type="subcellular location">
    <subcellularLocation>
        <location evidence="6">Cytoplasm</location>
    </subcellularLocation>
</comment>
<keyword evidence="1 6" id="KW-0963">Cytoplasm</keyword>
<dbReference type="PATRIC" id="fig|1396.428.peg.2839"/>
<protein>
    <recommendedName>
        <fullName evidence="6">33 kDa chaperonin</fullName>
    </recommendedName>
    <alternativeName>
        <fullName evidence="6">Heat shock protein 33 homolog</fullName>
        <shortName evidence="6">HSP33</shortName>
    </alternativeName>
</protein>
<dbReference type="SUPFAM" id="SSF118352">
    <property type="entry name" value="HSP33 redox switch-like"/>
    <property type="match status" value="1"/>
</dbReference>
<dbReference type="GO" id="GO:0044183">
    <property type="term" value="F:protein folding chaperone"/>
    <property type="evidence" value="ECO:0007669"/>
    <property type="project" value="TreeGrafter"/>
</dbReference>
<dbReference type="Pfam" id="PF01430">
    <property type="entry name" value="HSP33"/>
    <property type="match status" value="1"/>
</dbReference>
<evidence type="ECO:0000256" key="6">
    <source>
        <dbReference type="HAMAP-Rule" id="MF_00117"/>
    </source>
</evidence>
<evidence type="ECO:0000313" key="7">
    <source>
        <dbReference type="EMBL" id="KLA30989.1"/>
    </source>
</evidence>
<name>A0A0G8F3J0_BACCE</name>
<evidence type="ECO:0000256" key="1">
    <source>
        <dbReference type="ARBA" id="ARBA00022490"/>
    </source>
</evidence>
<evidence type="ECO:0000256" key="2">
    <source>
        <dbReference type="ARBA" id="ARBA00022833"/>
    </source>
</evidence>
<evidence type="ECO:0000256" key="4">
    <source>
        <dbReference type="ARBA" id="ARBA00023186"/>
    </source>
</evidence>
<dbReference type="PANTHER" id="PTHR30111">
    <property type="entry name" value="33 KDA CHAPERONIN"/>
    <property type="match status" value="1"/>
</dbReference>
<dbReference type="Gene3D" id="3.90.1280.10">
    <property type="entry name" value="HSP33 redox switch-like"/>
    <property type="match status" value="1"/>
</dbReference>
<comment type="function">
    <text evidence="6">Redox regulated molecular chaperone. Protects both thermally unfolding and oxidatively damaged proteins from irreversible aggregation. Plays an important role in the bacterial defense system toward oxidative stress.</text>
</comment>
<dbReference type="SUPFAM" id="SSF64397">
    <property type="entry name" value="Hsp33 domain"/>
    <property type="match status" value="1"/>
</dbReference>
<gene>
    <name evidence="6" type="primary">hslO</name>
    <name evidence="7" type="ORF">B4077_0027</name>
</gene>
<dbReference type="AlphaFoldDB" id="A0A0G8F3J0"/>
<accession>A0A0G8F3J0</accession>
<comment type="PTM">
    <text evidence="6">Under oxidizing conditions two disulfide bonds are formed involving the reactive cysteines. Under reducing conditions zinc is bound to the reactive cysteines and the protein is inactive.</text>
</comment>
<dbReference type="GO" id="GO:0042026">
    <property type="term" value="P:protein refolding"/>
    <property type="evidence" value="ECO:0007669"/>
    <property type="project" value="TreeGrafter"/>
</dbReference>
<dbReference type="PANTHER" id="PTHR30111:SF1">
    <property type="entry name" value="33 KDA CHAPERONIN"/>
    <property type="match status" value="1"/>
</dbReference>
<dbReference type="NCBIfam" id="NF001033">
    <property type="entry name" value="PRK00114.1"/>
    <property type="match status" value="1"/>
</dbReference>
<keyword evidence="2 6" id="KW-0862">Zinc</keyword>
<feature type="disulfide bond" description="Redox-active" evidence="6">
    <location>
        <begin position="272"/>
        <end position="275"/>
    </location>
</feature>
<evidence type="ECO:0000256" key="3">
    <source>
        <dbReference type="ARBA" id="ARBA00023157"/>
    </source>
</evidence>